<name>A0AAQ3QRA7_9BACT</name>
<keyword evidence="1" id="KW-0472">Membrane</keyword>
<dbReference type="InterPro" id="IPR019587">
    <property type="entry name" value="Polyketide_cyclase/dehydratase"/>
</dbReference>
<feature type="transmembrane region" description="Helical" evidence="1">
    <location>
        <begin position="6"/>
        <end position="27"/>
    </location>
</feature>
<dbReference type="Gene3D" id="3.30.530.20">
    <property type="match status" value="1"/>
</dbReference>
<dbReference type="AlphaFoldDB" id="A0AAQ3QRA7"/>
<dbReference type="EMBL" id="CP136920">
    <property type="protein sequence ID" value="WOO41123.1"/>
    <property type="molecule type" value="Genomic_DNA"/>
</dbReference>
<gene>
    <name evidence="2" type="ORF">RZN69_21085</name>
</gene>
<dbReference type="KEGG" id="puo:RZN69_21085"/>
<sequence length="179" mass="20300">MDDPTTMIIVVVVAIIVIFLLFTYLLPAEFAVTRTVKISAPLKKITPYLTNVRLWQEWSPWREKDPNMEMAYSENDTGDGAWFTWESSSQGKGKMVFAKVTEFGVEYEIEFIGKGGPCHGSMEASDEDDEHSYVVWSFHGKSGMNPIARWFGLLMDRMVGPDFEKGLNKLKTITEKADS</sequence>
<dbReference type="RefSeq" id="WP_317833521.1">
    <property type="nucleotide sequence ID" value="NZ_CP136920.1"/>
</dbReference>
<evidence type="ECO:0000313" key="2">
    <source>
        <dbReference type="EMBL" id="WOO41123.1"/>
    </source>
</evidence>
<keyword evidence="1" id="KW-0812">Transmembrane</keyword>
<dbReference type="Proteomes" id="UP001304300">
    <property type="component" value="Chromosome"/>
</dbReference>
<dbReference type="Pfam" id="PF10604">
    <property type="entry name" value="Polyketide_cyc2"/>
    <property type="match status" value="1"/>
</dbReference>
<keyword evidence="1" id="KW-1133">Transmembrane helix</keyword>
<evidence type="ECO:0000313" key="3">
    <source>
        <dbReference type="Proteomes" id="UP001304300"/>
    </source>
</evidence>
<accession>A0AAQ3QRA7</accession>
<protein>
    <submittedName>
        <fullName evidence="2">SRPBCC family protein</fullName>
    </submittedName>
</protein>
<proteinExistence type="predicted"/>
<dbReference type="CDD" id="cd07818">
    <property type="entry name" value="SRPBCC_1"/>
    <property type="match status" value="1"/>
</dbReference>
<reference evidence="2 3" key="1">
    <citation type="submission" date="2023-10" db="EMBL/GenBank/DDBJ databases">
        <title>Rubellicoccus peritrichatus gen. nov., sp. nov., isolated from an algae of coral reef tank.</title>
        <authorList>
            <person name="Luo J."/>
        </authorList>
    </citation>
    <scope>NUCLEOTIDE SEQUENCE [LARGE SCALE GENOMIC DNA]</scope>
    <source>
        <strain evidence="2 3">CR14</strain>
    </source>
</reference>
<organism evidence="2 3">
    <name type="scientific">Rubellicoccus peritrichatus</name>
    <dbReference type="NCBI Taxonomy" id="3080537"/>
    <lineage>
        <taxon>Bacteria</taxon>
        <taxon>Pseudomonadati</taxon>
        <taxon>Verrucomicrobiota</taxon>
        <taxon>Opitutia</taxon>
        <taxon>Puniceicoccales</taxon>
        <taxon>Cerasicoccaceae</taxon>
        <taxon>Rubellicoccus</taxon>
    </lineage>
</organism>
<dbReference type="SUPFAM" id="SSF55961">
    <property type="entry name" value="Bet v1-like"/>
    <property type="match status" value="1"/>
</dbReference>
<keyword evidence="3" id="KW-1185">Reference proteome</keyword>
<evidence type="ECO:0000256" key="1">
    <source>
        <dbReference type="SAM" id="Phobius"/>
    </source>
</evidence>
<dbReference type="InterPro" id="IPR023393">
    <property type="entry name" value="START-like_dom_sf"/>
</dbReference>